<dbReference type="EMBL" id="CP115450">
    <property type="protein sequence ID" value="WBP91246.1"/>
    <property type="molecule type" value="Genomic_DNA"/>
</dbReference>
<dbReference type="Proteomes" id="UP001212821">
    <property type="component" value="Chromosome"/>
</dbReference>
<evidence type="ECO:0000313" key="2">
    <source>
        <dbReference type="Proteomes" id="UP001212821"/>
    </source>
</evidence>
<keyword evidence="2" id="KW-1185">Reference proteome</keyword>
<accession>A0ABY7QET6</accession>
<reference evidence="2" key="1">
    <citation type="submission" date="2022-12" db="EMBL/GenBank/DDBJ databases">
        <authorList>
            <person name="Mo P."/>
        </authorList>
    </citation>
    <scope>NUCLEOTIDE SEQUENCE [LARGE SCALE GENOMIC DNA]</scope>
    <source>
        <strain evidence="2">HUAS 3-15</strain>
    </source>
</reference>
<protein>
    <submittedName>
        <fullName evidence="1">Uncharacterized protein</fullName>
    </submittedName>
</protein>
<evidence type="ECO:0000313" key="1">
    <source>
        <dbReference type="EMBL" id="WBP91246.1"/>
    </source>
</evidence>
<gene>
    <name evidence="1" type="ORF">O1G21_38785</name>
</gene>
<sequence length="69" mass="7519">MELTEKAGPDRLECPQCVGDRETEELGPLVLPVPTKRELVAALVSAPDDTVVGVRVLHAKLYPARGRRV</sequence>
<dbReference type="RefSeq" id="WP_270150489.1">
    <property type="nucleotide sequence ID" value="NZ_CP115450.1"/>
</dbReference>
<name>A0ABY7QET6_9ACTN</name>
<organism evidence="1 2">
    <name type="scientific">Kitasatospora cathayae</name>
    <dbReference type="NCBI Taxonomy" id="3004092"/>
    <lineage>
        <taxon>Bacteria</taxon>
        <taxon>Bacillati</taxon>
        <taxon>Actinomycetota</taxon>
        <taxon>Actinomycetes</taxon>
        <taxon>Kitasatosporales</taxon>
        <taxon>Streptomycetaceae</taxon>
        <taxon>Kitasatospora</taxon>
    </lineage>
</organism>
<proteinExistence type="predicted"/>